<proteinExistence type="predicted"/>
<gene>
    <name evidence="2" type="ORF">EPH_0002050</name>
</gene>
<reference evidence="2" key="2">
    <citation type="submission" date="2013-10" db="EMBL/GenBank/DDBJ databases">
        <authorList>
            <person name="Aslett M."/>
        </authorList>
    </citation>
    <scope>NUCLEOTIDE SEQUENCE [LARGE SCALE GENOMIC DNA]</scope>
    <source>
        <strain evidence="2">Houghton</strain>
    </source>
</reference>
<feature type="region of interest" description="Disordered" evidence="1">
    <location>
        <begin position="45"/>
        <end position="66"/>
    </location>
</feature>
<evidence type="ECO:0000256" key="1">
    <source>
        <dbReference type="SAM" id="MobiDB-lite"/>
    </source>
</evidence>
<dbReference type="EMBL" id="HG690206">
    <property type="protein sequence ID" value="CDI74306.1"/>
    <property type="molecule type" value="Genomic_DNA"/>
</dbReference>
<evidence type="ECO:0000313" key="3">
    <source>
        <dbReference type="Proteomes" id="UP000018201"/>
    </source>
</evidence>
<keyword evidence="3" id="KW-1185">Reference proteome</keyword>
<protein>
    <submittedName>
        <fullName evidence="2">Uncharacterized protein</fullName>
    </submittedName>
</protein>
<organism evidence="2 3">
    <name type="scientific">Eimeria praecox</name>
    <dbReference type="NCBI Taxonomy" id="51316"/>
    <lineage>
        <taxon>Eukaryota</taxon>
        <taxon>Sar</taxon>
        <taxon>Alveolata</taxon>
        <taxon>Apicomplexa</taxon>
        <taxon>Conoidasida</taxon>
        <taxon>Coccidia</taxon>
        <taxon>Eucoccidiorida</taxon>
        <taxon>Eimeriorina</taxon>
        <taxon>Eimeriidae</taxon>
        <taxon>Eimeria</taxon>
    </lineage>
</organism>
<dbReference type="VEuPathDB" id="ToxoDB:EPH_0002050"/>
<reference evidence="2" key="1">
    <citation type="submission" date="2013-10" db="EMBL/GenBank/DDBJ databases">
        <title>Genomic analysis of the causative agents of coccidiosis in chickens.</title>
        <authorList>
            <person name="Reid A.J."/>
            <person name="Blake D."/>
            <person name="Billington K."/>
            <person name="Browne H."/>
            <person name="Dunn M."/>
            <person name="Hung S."/>
            <person name="Kawahara F."/>
            <person name="Miranda-Saavedra D."/>
            <person name="Mourier T."/>
            <person name="Nagra H."/>
            <person name="Otto T.D."/>
            <person name="Rawlings N."/>
            <person name="Sanchez A."/>
            <person name="Sanders M."/>
            <person name="Subramaniam C."/>
            <person name="Tay Y."/>
            <person name="Dear P."/>
            <person name="Doerig C."/>
            <person name="Gruber A."/>
            <person name="Parkinson J."/>
            <person name="Shirley M."/>
            <person name="Wan K.L."/>
            <person name="Berriman M."/>
            <person name="Tomley F."/>
            <person name="Pain A."/>
        </authorList>
    </citation>
    <scope>NUCLEOTIDE SEQUENCE [LARGE SCALE GENOMIC DNA]</scope>
    <source>
        <strain evidence="2">Houghton</strain>
    </source>
</reference>
<evidence type="ECO:0000313" key="2">
    <source>
        <dbReference type="EMBL" id="CDI74306.1"/>
    </source>
</evidence>
<name>U6G236_9EIME</name>
<accession>U6G236</accession>
<dbReference type="Proteomes" id="UP000018201">
    <property type="component" value="Unassembled WGS sequence"/>
</dbReference>
<dbReference type="AlphaFoldDB" id="U6G236"/>
<sequence>MCGGWRLTGAPQGFSAAALAQHATAAAAAAALTAEALQRISAPAAANLAEPPGRAATAQKEEPDEI</sequence>